<proteinExistence type="predicted"/>
<evidence type="ECO:0000313" key="2">
    <source>
        <dbReference type="Proteomes" id="UP001444625"/>
    </source>
</evidence>
<dbReference type="EMBL" id="JBDIML010000001">
    <property type="protein sequence ID" value="MEN2766172.1"/>
    <property type="molecule type" value="Genomic_DNA"/>
</dbReference>
<sequence>MKYTYKTSILILMIVFLSGCMYPNSELDKNQIPNQAQLDMVQAAVDDYQEGSGGLLPIRTKSNDTPIFEKYLIDFTTLKESNSLTEIPGNAYENGGIYQYAILYPETDAQVKLIDLRITEALRSVNFRIDTYRDKNLYPPFGEQIEPGIFKVDYEKIGMDSPPTIESPYSDVTLPVVMDTAGQIYVDYRIDLNIALKEYEHDYKEGEDIRYLLAENTPFLPAYSLPYTVKDNEPIFMIEK</sequence>
<keyword evidence="2" id="KW-1185">Reference proteome</keyword>
<evidence type="ECO:0000313" key="1">
    <source>
        <dbReference type="EMBL" id="MEN2766172.1"/>
    </source>
</evidence>
<dbReference type="RefSeq" id="WP_345823627.1">
    <property type="nucleotide sequence ID" value="NZ_JBDIML010000001.1"/>
</dbReference>
<dbReference type="PROSITE" id="PS51257">
    <property type="entry name" value="PROKAR_LIPOPROTEIN"/>
    <property type="match status" value="1"/>
</dbReference>
<comment type="caution">
    <text evidence="1">The sequence shown here is derived from an EMBL/GenBank/DDBJ whole genome shotgun (WGS) entry which is preliminary data.</text>
</comment>
<accession>A0ABU9XD43</accession>
<gene>
    <name evidence="1" type="ORF">ABC228_03155</name>
</gene>
<reference evidence="1 2" key="1">
    <citation type="submission" date="2024-05" db="EMBL/GenBank/DDBJ databases">
        <authorList>
            <person name="Haq I."/>
            <person name="Ullah Z."/>
            <person name="Ahmad R."/>
            <person name="Li M."/>
            <person name="Tong Y."/>
        </authorList>
    </citation>
    <scope>NUCLEOTIDE SEQUENCE [LARGE SCALE GENOMIC DNA]</scope>
    <source>
        <strain evidence="1 2">16A2E</strain>
    </source>
</reference>
<evidence type="ECO:0008006" key="3">
    <source>
        <dbReference type="Google" id="ProtNLM"/>
    </source>
</evidence>
<name>A0ABU9XD43_9BACI</name>
<dbReference type="Proteomes" id="UP001444625">
    <property type="component" value="Unassembled WGS sequence"/>
</dbReference>
<organism evidence="1 2">
    <name type="scientific">Ornithinibacillus xuwenensis</name>
    <dbReference type="NCBI Taxonomy" id="3144668"/>
    <lineage>
        <taxon>Bacteria</taxon>
        <taxon>Bacillati</taxon>
        <taxon>Bacillota</taxon>
        <taxon>Bacilli</taxon>
        <taxon>Bacillales</taxon>
        <taxon>Bacillaceae</taxon>
        <taxon>Ornithinibacillus</taxon>
    </lineage>
</organism>
<protein>
    <recommendedName>
        <fullName evidence="3">ABC transporter periplasmic binding protein yphF</fullName>
    </recommendedName>
</protein>